<sequence length="505" mass="55991">MTSVALPNVQDDFNTGGVVHDADAPPLPKLTVDTDSLSSQASSQESTPNTPSPSEQLSPRPPSDLINYEDSAEQPPSRPESFMTWKSHISPIDSRPEMYQFPAFTTMSAPPGRKSQRKPAVTDLTILEEEGDALEQTRSPLQVTTIPEPDITFDGTDADKCCDLIHEIWTYAWKIGKQTDKRWIAEFAVTKFAKGVIAWYSRLPIEVKYDWDQLHSALIDAYGPPSPTDHTQSLIVPNVLRPTTPTPTQSTFSPLSAATLSTPSTATSSLMPITPHSTGGMLSPPLIYVESTEANGGRVSPEPPHHIPLPASPMRGFSCLHGGSGFNLTQQWQHGRLRVTNYTDRLHYVGLDLNTLGGCQTTSKKHEALCVKARLGDCRMLYLENSPPPHSTLGITWDMSKRHTPHLNRGSTDRANLVFMETDNTSSARVFRGRSKDAVWTIKPDNTVRVLWQDENQTEHELHVVVKAESMWSWPGRISLVADVDAFMTRHHGYIRSNLVFEPLA</sequence>
<dbReference type="HOGENOM" id="CLU_592108_0_0_1"/>
<evidence type="ECO:0000313" key="3">
    <source>
        <dbReference type="Proteomes" id="UP000054248"/>
    </source>
</evidence>
<feature type="compositionally biased region" description="Low complexity" evidence="1">
    <location>
        <begin position="36"/>
        <end position="46"/>
    </location>
</feature>
<reference evidence="2 3" key="1">
    <citation type="submission" date="2014-04" db="EMBL/GenBank/DDBJ databases">
        <authorList>
            <consortium name="DOE Joint Genome Institute"/>
            <person name="Kuo A."/>
            <person name="Girlanda M."/>
            <person name="Perotto S."/>
            <person name="Kohler A."/>
            <person name="Nagy L.G."/>
            <person name="Floudas D."/>
            <person name="Copeland A."/>
            <person name="Barry K.W."/>
            <person name="Cichocki N."/>
            <person name="Veneault-Fourrey C."/>
            <person name="LaButti K."/>
            <person name="Lindquist E.A."/>
            <person name="Lipzen A."/>
            <person name="Lundell T."/>
            <person name="Morin E."/>
            <person name="Murat C."/>
            <person name="Sun H."/>
            <person name="Tunlid A."/>
            <person name="Henrissat B."/>
            <person name="Grigoriev I.V."/>
            <person name="Hibbett D.S."/>
            <person name="Martin F."/>
            <person name="Nordberg H.P."/>
            <person name="Cantor M.N."/>
            <person name="Hua S.X."/>
        </authorList>
    </citation>
    <scope>NUCLEOTIDE SEQUENCE [LARGE SCALE GENOMIC DNA]</scope>
    <source>
        <strain evidence="2 3">MUT 4182</strain>
    </source>
</reference>
<dbReference type="Proteomes" id="UP000054248">
    <property type="component" value="Unassembled WGS sequence"/>
</dbReference>
<feature type="compositionally biased region" description="Polar residues" evidence="1">
    <location>
        <begin position="47"/>
        <end position="57"/>
    </location>
</feature>
<protein>
    <submittedName>
        <fullName evidence="2">Uncharacterized protein</fullName>
    </submittedName>
</protein>
<gene>
    <name evidence="2" type="ORF">M407DRAFT_28252</name>
</gene>
<feature type="region of interest" description="Disordered" evidence="1">
    <location>
        <begin position="1"/>
        <end position="83"/>
    </location>
</feature>
<accession>A0A0C3QCE9</accession>
<dbReference type="OrthoDB" id="3283321at2759"/>
<name>A0A0C3QCE9_9AGAM</name>
<proteinExistence type="predicted"/>
<reference evidence="3" key="2">
    <citation type="submission" date="2015-01" db="EMBL/GenBank/DDBJ databases">
        <title>Evolutionary Origins and Diversification of the Mycorrhizal Mutualists.</title>
        <authorList>
            <consortium name="DOE Joint Genome Institute"/>
            <consortium name="Mycorrhizal Genomics Consortium"/>
            <person name="Kohler A."/>
            <person name="Kuo A."/>
            <person name="Nagy L.G."/>
            <person name="Floudas D."/>
            <person name="Copeland A."/>
            <person name="Barry K.W."/>
            <person name="Cichocki N."/>
            <person name="Veneault-Fourrey C."/>
            <person name="LaButti K."/>
            <person name="Lindquist E.A."/>
            <person name="Lipzen A."/>
            <person name="Lundell T."/>
            <person name="Morin E."/>
            <person name="Murat C."/>
            <person name="Riley R."/>
            <person name="Ohm R."/>
            <person name="Sun H."/>
            <person name="Tunlid A."/>
            <person name="Henrissat B."/>
            <person name="Grigoriev I.V."/>
            <person name="Hibbett D.S."/>
            <person name="Martin F."/>
        </authorList>
    </citation>
    <scope>NUCLEOTIDE SEQUENCE [LARGE SCALE GENOMIC DNA]</scope>
    <source>
        <strain evidence="3">MUT 4182</strain>
    </source>
</reference>
<dbReference type="EMBL" id="KN823115">
    <property type="protein sequence ID" value="KIO22239.1"/>
    <property type="molecule type" value="Genomic_DNA"/>
</dbReference>
<dbReference type="AlphaFoldDB" id="A0A0C3QCE9"/>
<keyword evidence="3" id="KW-1185">Reference proteome</keyword>
<organism evidence="2 3">
    <name type="scientific">Tulasnella calospora MUT 4182</name>
    <dbReference type="NCBI Taxonomy" id="1051891"/>
    <lineage>
        <taxon>Eukaryota</taxon>
        <taxon>Fungi</taxon>
        <taxon>Dikarya</taxon>
        <taxon>Basidiomycota</taxon>
        <taxon>Agaricomycotina</taxon>
        <taxon>Agaricomycetes</taxon>
        <taxon>Cantharellales</taxon>
        <taxon>Tulasnellaceae</taxon>
        <taxon>Tulasnella</taxon>
    </lineage>
</organism>
<evidence type="ECO:0000256" key="1">
    <source>
        <dbReference type="SAM" id="MobiDB-lite"/>
    </source>
</evidence>
<evidence type="ECO:0000313" key="2">
    <source>
        <dbReference type="EMBL" id="KIO22239.1"/>
    </source>
</evidence>